<dbReference type="Pfam" id="PF13602">
    <property type="entry name" value="ADH_zinc_N_2"/>
    <property type="match status" value="1"/>
</dbReference>
<dbReference type="AlphaFoldDB" id="A0A9Q2W3V3"/>
<dbReference type="InterPro" id="IPR013154">
    <property type="entry name" value="ADH-like_N"/>
</dbReference>
<comment type="caution">
    <text evidence="4">The sequence shown here is derived from an EMBL/GenBank/DDBJ whole genome shotgun (WGS) entry which is preliminary data.</text>
</comment>
<evidence type="ECO:0000259" key="3">
    <source>
        <dbReference type="SMART" id="SM00829"/>
    </source>
</evidence>
<dbReference type="InterPro" id="IPR036291">
    <property type="entry name" value="NAD(P)-bd_dom_sf"/>
</dbReference>
<dbReference type="EMBL" id="JAHEWX010000001">
    <property type="protein sequence ID" value="MBT1540258.1"/>
    <property type="molecule type" value="Genomic_DNA"/>
</dbReference>
<dbReference type="GO" id="GO:0016651">
    <property type="term" value="F:oxidoreductase activity, acting on NAD(P)H"/>
    <property type="evidence" value="ECO:0007669"/>
    <property type="project" value="TreeGrafter"/>
</dbReference>
<dbReference type="Pfam" id="PF08240">
    <property type="entry name" value="ADH_N"/>
    <property type="match status" value="1"/>
</dbReference>
<dbReference type="Proteomes" id="UP000709437">
    <property type="component" value="Unassembled WGS sequence"/>
</dbReference>
<evidence type="ECO:0000256" key="2">
    <source>
        <dbReference type="ARBA" id="ARBA00023002"/>
    </source>
</evidence>
<evidence type="ECO:0000313" key="5">
    <source>
        <dbReference type="Proteomes" id="UP000709437"/>
    </source>
</evidence>
<name>A0A9Q2W3V3_9MICO</name>
<organism evidence="4 5">
    <name type="scientific">Curtobacterium flaccumfaciens pv. flaccumfaciens</name>
    <dbReference type="NCBI Taxonomy" id="138532"/>
    <lineage>
        <taxon>Bacteria</taxon>
        <taxon>Bacillati</taxon>
        <taxon>Actinomycetota</taxon>
        <taxon>Actinomycetes</taxon>
        <taxon>Micrococcales</taxon>
        <taxon>Microbacteriaceae</taxon>
        <taxon>Curtobacterium</taxon>
    </lineage>
</organism>
<dbReference type="SMART" id="SM00829">
    <property type="entry name" value="PKS_ER"/>
    <property type="match status" value="1"/>
</dbReference>
<dbReference type="Gene3D" id="3.90.180.10">
    <property type="entry name" value="Medium-chain alcohol dehydrogenases, catalytic domain"/>
    <property type="match status" value="1"/>
</dbReference>
<accession>A0A9Q2W3V3</accession>
<dbReference type="SUPFAM" id="SSF50129">
    <property type="entry name" value="GroES-like"/>
    <property type="match status" value="1"/>
</dbReference>
<dbReference type="Gene3D" id="3.40.50.720">
    <property type="entry name" value="NAD(P)-binding Rossmann-like Domain"/>
    <property type="match status" value="1"/>
</dbReference>
<feature type="domain" description="Enoyl reductase (ER)" evidence="3">
    <location>
        <begin position="11"/>
        <end position="308"/>
    </location>
</feature>
<dbReference type="InterPro" id="IPR011032">
    <property type="entry name" value="GroES-like_sf"/>
</dbReference>
<sequence>MTKYWVAPRFGGSKVLEYVDTEVPAPGPGEVTIAVRAAGMNPADTKHTRQGDPADLPIAVGYEVAGVLSAVGPDTEIASGGGVVGDEVLAFRISGGWAESVTVPAADVFAKPAALGFAEAANLLLAGSTAADMLRVTRAEGRDTVLVHGASGAVGVSLLQQLRLLGTRVIGTASERGADVVRRFGGEWVAYGDGLEARVRDLAPSGIDVALDCVGTDEAVDVSLALVADRSRIVTIAAQARAASDGIAAVGGAQPASKAFRDSVRQRLIDLAGAGGLEVPVARTFPLSEAKAAAELLESGHPGGKLALLP</sequence>
<dbReference type="PANTHER" id="PTHR48106">
    <property type="entry name" value="QUINONE OXIDOREDUCTASE PIG3-RELATED"/>
    <property type="match status" value="1"/>
</dbReference>
<dbReference type="InterPro" id="IPR020843">
    <property type="entry name" value="ER"/>
</dbReference>
<keyword evidence="2" id="KW-0560">Oxidoreductase</keyword>
<dbReference type="CDD" id="cd05289">
    <property type="entry name" value="MDR_like_2"/>
    <property type="match status" value="1"/>
</dbReference>
<keyword evidence="1" id="KW-0521">NADP</keyword>
<gene>
    <name evidence="4" type="ORF">KK103_00635</name>
</gene>
<dbReference type="RefSeq" id="WP_214561955.1">
    <property type="nucleotide sequence ID" value="NZ_JAHEWX010000001.1"/>
</dbReference>
<protein>
    <submittedName>
        <fullName evidence="4">NADP-dependent oxidoreductase</fullName>
    </submittedName>
</protein>
<dbReference type="GO" id="GO:0070402">
    <property type="term" value="F:NADPH binding"/>
    <property type="evidence" value="ECO:0007669"/>
    <property type="project" value="TreeGrafter"/>
</dbReference>
<reference evidence="4" key="1">
    <citation type="submission" date="2021-05" db="EMBL/GenBank/DDBJ databases">
        <title>Whole genome sequence of Curtobacterium flaccumfaciens pv. flaccumfaciens strain CFBP 3417.</title>
        <authorList>
            <person name="Osdaghi E."/>
            <person name="Taghouti G."/>
            <person name="Portier P."/>
            <person name="Fazliarab A."/>
            <person name="Taghavi S.M."/>
            <person name="Briand M."/>
            <person name="Le-Saux M."/>
            <person name="Jacques M.-A."/>
        </authorList>
    </citation>
    <scope>NUCLEOTIDE SEQUENCE</scope>
    <source>
        <strain evidence="4">CFBP 3417</strain>
    </source>
</reference>
<dbReference type="SUPFAM" id="SSF51735">
    <property type="entry name" value="NAD(P)-binding Rossmann-fold domains"/>
    <property type="match status" value="1"/>
</dbReference>
<evidence type="ECO:0000256" key="1">
    <source>
        <dbReference type="ARBA" id="ARBA00022857"/>
    </source>
</evidence>
<evidence type="ECO:0000313" key="4">
    <source>
        <dbReference type="EMBL" id="MBT1540258.1"/>
    </source>
</evidence>
<proteinExistence type="predicted"/>